<comment type="caution">
    <text evidence="16">The sequence shown here is derived from an EMBL/GenBank/DDBJ whole genome shotgun (WGS) entry which is preliminary data.</text>
</comment>
<sequence>MVTKSCLLAFLLSAIARLVTKRATCTPTSFGEAGVDDVPSISAAIKSCGNGGIIHIPAGTTFQLGSPLSFAGCTGCEMQIEGTLKLTDNLAAWEGQKAVVLLDGVAGATIHSVTGTGLLDGNGVPYWLEFTANSSFARPTLLFIEGGSHITVENLLVRNAPNVFMSAAGGATNIAFSGLTMQAIPSGGATPKNTDGFDIGPASQVTINNVVVDNQDDCVAFKGGANFVTVTNITCSGSHGLSVGSLGESTTGNTVTNIFVSGATMISSSKATGIKLWDGSAGHGVATVTNVTFNDITVDSSDYAAQIQVCYESTETCVPSAHQLTDIVFSNFKGTTSGAEGDVVANLDCPADGVCGILFENFNVNPPSDSGQVLCSSVPSSADITCDGAASG</sequence>
<evidence type="ECO:0000256" key="8">
    <source>
        <dbReference type="ARBA" id="ARBA00023277"/>
    </source>
</evidence>
<accession>A0A9P5Q0Z6</accession>
<evidence type="ECO:0000256" key="12">
    <source>
        <dbReference type="ARBA" id="ARBA00037278"/>
    </source>
</evidence>
<comment type="subcellular location">
    <subcellularLocation>
        <location evidence="1">Secreted</location>
    </subcellularLocation>
</comment>
<evidence type="ECO:0000256" key="13">
    <source>
        <dbReference type="PROSITE-ProRule" id="PRU10052"/>
    </source>
</evidence>
<keyword evidence="6 14" id="KW-0378">Hydrolase</keyword>
<dbReference type="PROSITE" id="PS00502">
    <property type="entry name" value="POLYGALACTURONASE"/>
    <property type="match status" value="1"/>
</dbReference>
<keyword evidence="11" id="KW-0624">Polysaccharide degradation</keyword>
<dbReference type="GO" id="GO:0005576">
    <property type="term" value="C:extracellular region"/>
    <property type="evidence" value="ECO:0007669"/>
    <property type="project" value="UniProtKB-SubCell"/>
</dbReference>
<keyword evidence="9 14" id="KW-0326">Glycosidase</keyword>
<protein>
    <submittedName>
        <fullName evidence="16">Glycoside hydrolase family 28 protein</fullName>
    </submittedName>
</protein>
<dbReference type="InterPro" id="IPR000743">
    <property type="entry name" value="Glyco_hydro_28"/>
</dbReference>
<keyword evidence="3" id="KW-0964">Secreted</keyword>
<dbReference type="Gene3D" id="2.160.20.10">
    <property type="entry name" value="Single-stranded right-handed beta-helix, Pectin lyase-like"/>
    <property type="match status" value="1"/>
</dbReference>
<evidence type="ECO:0000256" key="3">
    <source>
        <dbReference type="ARBA" id="ARBA00022525"/>
    </source>
</evidence>
<reference evidence="16" key="1">
    <citation type="submission" date="2020-11" db="EMBL/GenBank/DDBJ databases">
        <authorList>
            <consortium name="DOE Joint Genome Institute"/>
            <person name="Ahrendt S."/>
            <person name="Riley R."/>
            <person name="Andreopoulos W."/>
            <person name="Labutti K."/>
            <person name="Pangilinan J."/>
            <person name="Ruiz-Duenas F.J."/>
            <person name="Barrasa J.M."/>
            <person name="Sanchez-Garcia M."/>
            <person name="Camarero S."/>
            <person name="Miyauchi S."/>
            <person name="Serrano A."/>
            <person name="Linde D."/>
            <person name="Babiker R."/>
            <person name="Drula E."/>
            <person name="Ayuso-Fernandez I."/>
            <person name="Pacheco R."/>
            <person name="Padilla G."/>
            <person name="Ferreira P."/>
            <person name="Barriuso J."/>
            <person name="Kellner H."/>
            <person name="Castanera R."/>
            <person name="Alfaro M."/>
            <person name="Ramirez L."/>
            <person name="Pisabarro A.G."/>
            <person name="Kuo A."/>
            <person name="Tritt A."/>
            <person name="Lipzen A."/>
            <person name="He G."/>
            <person name="Yan M."/>
            <person name="Ng V."/>
            <person name="Cullen D."/>
            <person name="Martin F."/>
            <person name="Rosso M.-N."/>
            <person name="Henrissat B."/>
            <person name="Hibbett D."/>
            <person name="Martinez A.T."/>
            <person name="Grigoriev I.V."/>
        </authorList>
    </citation>
    <scope>NUCLEOTIDE SEQUENCE</scope>
    <source>
        <strain evidence="16">AH 40177</strain>
    </source>
</reference>
<dbReference type="Proteomes" id="UP000772434">
    <property type="component" value="Unassembled WGS sequence"/>
</dbReference>
<evidence type="ECO:0000256" key="15">
    <source>
        <dbReference type="SAM" id="SignalP"/>
    </source>
</evidence>
<evidence type="ECO:0000256" key="5">
    <source>
        <dbReference type="ARBA" id="ARBA00022737"/>
    </source>
</evidence>
<evidence type="ECO:0000256" key="7">
    <source>
        <dbReference type="ARBA" id="ARBA00023180"/>
    </source>
</evidence>
<dbReference type="AlphaFoldDB" id="A0A9P5Q0Z6"/>
<evidence type="ECO:0000313" key="17">
    <source>
        <dbReference type="Proteomes" id="UP000772434"/>
    </source>
</evidence>
<evidence type="ECO:0000256" key="10">
    <source>
        <dbReference type="ARBA" id="ARBA00023316"/>
    </source>
</evidence>
<dbReference type="GO" id="GO:0004650">
    <property type="term" value="F:polygalacturonase activity"/>
    <property type="evidence" value="ECO:0007669"/>
    <property type="project" value="InterPro"/>
</dbReference>
<keyword evidence="4 15" id="KW-0732">Signal</keyword>
<keyword evidence="10" id="KW-0961">Cell wall biogenesis/degradation</keyword>
<organism evidence="16 17">
    <name type="scientific">Rhodocollybia butyracea</name>
    <dbReference type="NCBI Taxonomy" id="206335"/>
    <lineage>
        <taxon>Eukaryota</taxon>
        <taxon>Fungi</taxon>
        <taxon>Dikarya</taxon>
        <taxon>Basidiomycota</taxon>
        <taxon>Agaricomycotina</taxon>
        <taxon>Agaricomycetes</taxon>
        <taxon>Agaricomycetidae</taxon>
        <taxon>Agaricales</taxon>
        <taxon>Marasmiineae</taxon>
        <taxon>Omphalotaceae</taxon>
        <taxon>Rhodocollybia</taxon>
    </lineage>
</organism>
<dbReference type="EMBL" id="JADNRY010000021">
    <property type="protein sequence ID" value="KAF9072864.1"/>
    <property type="molecule type" value="Genomic_DNA"/>
</dbReference>
<dbReference type="InterPro" id="IPR011050">
    <property type="entry name" value="Pectin_lyase_fold/virulence"/>
</dbReference>
<dbReference type="GO" id="GO:0071555">
    <property type="term" value="P:cell wall organization"/>
    <property type="evidence" value="ECO:0007669"/>
    <property type="project" value="UniProtKB-KW"/>
</dbReference>
<evidence type="ECO:0000256" key="2">
    <source>
        <dbReference type="ARBA" id="ARBA00008834"/>
    </source>
</evidence>
<dbReference type="OrthoDB" id="187139at2759"/>
<evidence type="ECO:0000256" key="4">
    <source>
        <dbReference type="ARBA" id="ARBA00022729"/>
    </source>
</evidence>
<evidence type="ECO:0000256" key="6">
    <source>
        <dbReference type="ARBA" id="ARBA00022801"/>
    </source>
</evidence>
<keyword evidence="17" id="KW-1185">Reference proteome</keyword>
<proteinExistence type="inferred from homology"/>
<evidence type="ECO:0000256" key="11">
    <source>
        <dbReference type="ARBA" id="ARBA00023326"/>
    </source>
</evidence>
<comment type="function">
    <text evidence="12">Pectinolytic enzyme involved in the degradation of xylogalacturonan (xga), a galacturonan backbone heavily substituted with xylose, and which is one important component of the hairy regions of pectin. Activity requires a galacturonic acid backbone substituted with xylose.</text>
</comment>
<keyword evidence="7" id="KW-0325">Glycoprotein</keyword>
<name>A0A9P5Q0Z6_9AGAR</name>
<feature type="signal peptide" evidence="15">
    <location>
        <begin position="1"/>
        <end position="21"/>
    </location>
</feature>
<dbReference type="SUPFAM" id="SSF51126">
    <property type="entry name" value="Pectin lyase-like"/>
    <property type="match status" value="1"/>
</dbReference>
<evidence type="ECO:0000256" key="9">
    <source>
        <dbReference type="ARBA" id="ARBA00023295"/>
    </source>
</evidence>
<dbReference type="PANTHER" id="PTHR31736">
    <property type="match status" value="1"/>
</dbReference>
<dbReference type="GO" id="GO:0000272">
    <property type="term" value="P:polysaccharide catabolic process"/>
    <property type="evidence" value="ECO:0007669"/>
    <property type="project" value="UniProtKB-KW"/>
</dbReference>
<keyword evidence="5" id="KW-0677">Repeat</keyword>
<dbReference type="Pfam" id="PF00295">
    <property type="entry name" value="Glyco_hydro_28"/>
    <property type="match status" value="1"/>
</dbReference>
<gene>
    <name evidence="16" type="ORF">BDP27DRAFT_1488994</name>
</gene>
<dbReference type="InterPro" id="IPR012334">
    <property type="entry name" value="Pectin_lyas_fold"/>
</dbReference>
<feature type="chain" id="PRO_5040187898" evidence="15">
    <location>
        <begin position="22"/>
        <end position="392"/>
    </location>
</feature>
<evidence type="ECO:0000256" key="1">
    <source>
        <dbReference type="ARBA" id="ARBA00004613"/>
    </source>
</evidence>
<evidence type="ECO:0000256" key="14">
    <source>
        <dbReference type="RuleBase" id="RU361169"/>
    </source>
</evidence>
<feature type="active site" evidence="13">
    <location>
        <position position="239"/>
    </location>
</feature>
<dbReference type="PANTHER" id="PTHR31736:SF9">
    <property type="entry name" value="ENDO-XYLOGALACTURONAN HYDROLASE A-RELATED"/>
    <property type="match status" value="1"/>
</dbReference>
<keyword evidence="8" id="KW-0119">Carbohydrate metabolism</keyword>
<evidence type="ECO:0000313" key="16">
    <source>
        <dbReference type="EMBL" id="KAF9072864.1"/>
    </source>
</evidence>
<comment type="similarity">
    <text evidence="2 14">Belongs to the glycosyl hydrolase 28 family.</text>
</comment>